<feature type="compositionally biased region" description="Basic and acidic residues" evidence="1">
    <location>
        <begin position="1"/>
        <end position="11"/>
    </location>
</feature>
<sequence length="84" mass="9590">MLRISDDDARLHPPAVVDTGPHRIPHTRHALAYRLRACTDLDPIPIPDAARILTDRGHSNPRLHHDHRIIPPSLRAALLRLWKL</sequence>
<geneLocation type="plasmid" evidence="2 3">
    <name>pGD02.2.1</name>
</geneLocation>
<accession>A0AA46X0W5</accession>
<feature type="region of interest" description="Disordered" evidence="1">
    <location>
        <begin position="1"/>
        <end position="23"/>
    </location>
</feature>
<dbReference type="RefSeq" id="WP_229583247.1">
    <property type="nucleotide sequence ID" value="NZ_CP083975.1"/>
</dbReference>
<dbReference type="EMBL" id="CP083975">
    <property type="protein sequence ID" value="UZF48060.1"/>
    <property type="molecule type" value="Genomic_DNA"/>
</dbReference>
<dbReference type="Proteomes" id="UP001162740">
    <property type="component" value="Plasmid pGD02.2.1"/>
</dbReference>
<reference evidence="2 3" key="1">
    <citation type="journal article" date="2021" name="Front. Microbiol.">
        <title>Bacterial Transformation of Aromatic Monomers in Softwood Black Liquor.</title>
        <authorList>
            <person name="Navas L.E."/>
            <person name="Dexter G."/>
            <person name="Liu J."/>
            <person name="Levy-Booth D."/>
            <person name="Cho M."/>
            <person name="Jang S.K."/>
            <person name="Mansfield S.D."/>
            <person name="Renneckar S."/>
            <person name="Mohn W.W."/>
            <person name="Eltis L.D."/>
        </authorList>
    </citation>
    <scope>NUCLEOTIDE SEQUENCE [LARGE SCALE GENOMIC DNA]</scope>
    <source>
        <strain evidence="2 3">GD02</strain>
    </source>
</reference>
<dbReference type="AlphaFoldDB" id="A0AA46X0W5"/>
<proteinExistence type="predicted"/>
<protein>
    <submittedName>
        <fullName evidence="2">Uncharacterized protein</fullName>
    </submittedName>
</protein>
<evidence type="ECO:0000313" key="2">
    <source>
        <dbReference type="EMBL" id="UZF48060.1"/>
    </source>
</evidence>
<keyword evidence="2" id="KW-0614">Plasmid</keyword>
<name>A0AA46X0W5_RHORH</name>
<evidence type="ECO:0000256" key="1">
    <source>
        <dbReference type="SAM" id="MobiDB-lite"/>
    </source>
</evidence>
<evidence type="ECO:0000313" key="3">
    <source>
        <dbReference type="Proteomes" id="UP001162740"/>
    </source>
</evidence>
<organism evidence="2 3">
    <name type="scientific">Rhodococcus rhodochrous</name>
    <dbReference type="NCBI Taxonomy" id="1829"/>
    <lineage>
        <taxon>Bacteria</taxon>
        <taxon>Bacillati</taxon>
        <taxon>Actinomycetota</taxon>
        <taxon>Actinomycetes</taxon>
        <taxon>Mycobacteriales</taxon>
        <taxon>Nocardiaceae</taxon>
        <taxon>Rhodococcus</taxon>
    </lineage>
</organism>
<gene>
    <name evidence="2" type="ORF">KUM34_027065</name>
</gene>